<organism evidence="4">
    <name type="scientific">uncultured Acidobacteriota bacterium</name>
    <dbReference type="NCBI Taxonomy" id="171953"/>
    <lineage>
        <taxon>Bacteria</taxon>
        <taxon>Pseudomonadati</taxon>
        <taxon>Acidobacteriota</taxon>
        <taxon>environmental samples</taxon>
    </lineage>
</organism>
<dbReference type="AlphaFoldDB" id="H5SFE5"/>
<dbReference type="InterPro" id="IPR050680">
    <property type="entry name" value="YpeA/RimI_acetyltransf"/>
</dbReference>
<sequence length="165" mass="18990">MTLRDYRPEDFDRLCEIDRLCFPPGIAYTAEEMRLYIADRRTFTIVVEEPEHRIVGFLIARLEPGRRGARVGHLVTIDVHPDQQGRGIGSRLLREAERRLRQAGARAIFLETAVDNHGAIRFYEKHGYRVLKRIRGYYLGEMDAFRMGKALEPTRSTGTACRAPS</sequence>
<dbReference type="Gene3D" id="3.40.630.30">
    <property type="match status" value="1"/>
</dbReference>
<dbReference type="PANTHER" id="PTHR43420">
    <property type="entry name" value="ACETYLTRANSFERASE"/>
    <property type="match status" value="1"/>
</dbReference>
<protein>
    <submittedName>
        <fullName evidence="4">GCN5-related N-acetyltransferase</fullName>
    </submittedName>
</protein>
<dbReference type="CDD" id="cd04301">
    <property type="entry name" value="NAT_SF"/>
    <property type="match status" value="1"/>
</dbReference>
<evidence type="ECO:0000313" key="4">
    <source>
        <dbReference type="EMBL" id="BAL54881.1"/>
    </source>
</evidence>
<dbReference type="EMBL" id="AP011702">
    <property type="protein sequence ID" value="BAL54881.1"/>
    <property type="molecule type" value="Genomic_DNA"/>
</dbReference>
<reference evidence="4" key="2">
    <citation type="journal article" date="2012" name="PLoS ONE">
        <title>A Deeply Branching Thermophilic Bacterium with an Ancient Acetyl-CoA Pathway Dominates a Subsurface Ecosystem.</title>
        <authorList>
            <person name="Takami H."/>
            <person name="Noguchi H."/>
            <person name="Takaki Y."/>
            <person name="Uchiyama I."/>
            <person name="Toyoda A."/>
            <person name="Nishi S."/>
            <person name="Chee G.-J."/>
            <person name="Arai W."/>
            <person name="Nunoura T."/>
            <person name="Itoh T."/>
            <person name="Hattori M."/>
            <person name="Takai K."/>
        </authorList>
    </citation>
    <scope>NUCLEOTIDE SEQUENCE</scope>
</reference>
<dbReference type="GO" id="GO:0016747">
    <property type="term" value="F:acyltransferase activity, transferring groups other than amino-acyl groups"/>
    <property type="evidence" value="ECO:0007669"/>
    <property type="project" value="InterPro"/>
</dbReference>
<dbReference type="InterPro" id="IPR017255">
    <property type="entry name" value="AcTrfase_GNAT_prd"/>
</dbReference>
<accession>H5SFE5</accession>
<dbReference type="SUPFAM" id="SSF55729">
    <property type="entry name" value="Acyl-CoA N-acyltransferases (Nat)"/>
    <property type="match status" value="1"/>
</dbReference>
<dbReference type="PIRSF" id="PIRSF037663">
    <property type="entry name" value="Acetyltransf_GNAT_prd"/>
    <property type="match status" value="1"/>
</dbReference>
<proteinExistence type="predicted"/>
<evidence type="ECO:0000256" key="2">
    <source>
        <dbReference type="ARBA" id="ARBA00023315"/>
    </source>
</evidence>
<keyword evidence="1 4" id="KW-0808">Transferase</keyword>
<dbReference type="PANTHER" id="PTHR43420:SF12">
    <property type="entry name" value="N-ACETYLTRANSFERASE DOMAIN-CONTAINING PROTEIN"/>
    <property type="match status" value="1"/>
</dbReference>
<feature type="domain" description="N-acetyltransferase" evidence="3">
    <location>
        <begin position="1"/>
        <end position="152"/>
    </location>
</feature>
<gene>
    <name evidence="4" type="ORF">HGMM_F21E04C19</name>
</gene>
<dbReference type="Pfam" id="PF00583">
    <property type="entry name" value="Acetyltransf_1"/>
    <property type="match status" value="1"/>
</dbReference>
<dbReference type="InterPro" id="IPR016181">
    <property type="entry name" value="Acyl_CoA_acyltransferase"/>
</dbReference>
<dbReference type="PROSITE" id="PS51186">
    <property type="entry name" value="GNAT"/>
    <property type="match status" value="1"/>
</dbReference>
<evidence type="ECO:0000256" key="1">
    <source>
        <dbReference type="ARBA" id="ARBA00022679"/>
    </source>
</evidence>
<keyword evidence="2" id="KW-0012">Acyltransferase</keyword>
<dbReference type="InterPro" id="IPR000182">
    <property type="entry name" value="GNAT_dom"/>
</dbReference>
<evidence type="ECO:0000259" key="3">
    <source>
        <dbReference type="PROSITE" id="PS51186"/>
    </source>
</evidence>
<reference evidence="4" key="1">
    <citation type="journal article" date="2005" name="Environ. Microbiol.">
        <title>Genetic and functional properties of uncultivated thermophilic crenarchaeotes from a subsurface gold mine as revealed by analysis of genome fragments.</title>
        <authorList>
            <person name="Nunoura T."/>
            <person name="Hirayama H."/>
            <person name="Takami H."/>
            <person name="Oida H."/>
            <person name="Nishi S."/>
            <person name="Shimamura S."/>
            <person name="Suzuki Y."/>
            <person name="Inagaki F."/>
            <person name="Takai K."/>
            <person name="Nealson K.H."/>
            <person name="Horikoshi K."/>
        </authorList>
    </citation>
    <scope>NUCLEOTIDE SEQUENCE</scope>
</reference>
<name>H5SFE5_9BACT</name>